<organism evidence="2 3">
    <name type="scientific">Trametes coccinea (strain BRFM310)</name>
    <name type="common">Pycnoporus coccineus</name>
    <dbReference type="NCBI Taxonomy" id="1353009"/>
    <lineage>
        <taxon>Eukaryota</taxon>
        <taxon>Fungi</taxon>
        <taxon>Dikarya</taxon>
        <taxon>Basidiomycota</taxon>
        <taxon>Agaricomycotina</taxon>
        <taxon>Agaricomycetes</taxon>
        <taxon>Polyporales</taxon>
        <taxon>Polyporaceae</taxon>
        <taxon>Trametes</taxon>
    </lineage>
</organism>
<dbReference type="Proteomes" id="UP000193067">
    <property type="component" value="Unassembled WGS sequence"/>
</dbReference>
<keyword evidence="1" id="KW-0812">Transmembrane</keyword>
<evidence type="ECO:0000313" key="2">
    <source>
        <dbReference type="EMBL" id="OSD06661.1"/>
    </source>
</evidence>
<evidence type="ECO:0000313" key="3">
    <source>
        <dbReference type="Proteomes" id="UP000193067"/>
    </source>
</evidence>
<evidence type="ECO:0000256" key="1">
    <source>
        <dbReference type="SAM" id="Phobius"/>
    </source>
</evidence>
<dbReference type="AlphaFoldDB" id="A0A1Y2J2H6"/>
<reference evidence="2 3" key="1">
    <citation type="journal article" date="2015" name="Biotechnol. Biofuels">
        <title>Enhanced degradation of softwood versus hardwood by the white-rot fungus Pycnoporus coccineus.</title>
        <authorList>
            <person name="Couturier M."/>
            <person name="Navarro D."/>
            <person name="Chevret D."/>
            <person name="Henrissat B."/>
            <person name="Piumi F."/>
            <person name="Ruiz-Duenas F.J."/>
            <person name="Martinez A.T."/>
            <person name="Grigoriev I.V."/>
            <person name="Riley R."/>
            <person name="Lipzen A."/>
            <person name="Berrin J.G."/>
            <person name="Master E.R."/>
            <person name="Rosso M.N."/>
        </authorList>
    </citation>
    <scope>NUCLEOTIDE SEQUENCE [LARGE SCALE GENOMIC DNA]</scope>
    <source>
        <strain evidence="2 3">BRFM310</strain>
    </source>
</reference>
<gene>
    <name evidence="2" type="ORF">PYCCODRAFT_960145</name>
</gene>
<keyword evidence="1" id="KW-0472">Membrane</keyword>
<name>A0A1Y2J2H6_TRAC3</name>
<keyword evidence="1" id="KW-1133">Transmembrane helix</keyword>
<feature type="transmembrane region" description="Helical" evidence="1">
    <location>
        <begin position="38"/>
        <end position="58"/>
    </location>
</feature>
<feature type="transmembrane region" description="Helical" evidence="1">
    <location>
        <begin position="155"/>
        <end position="181"/>
    </location>
</feature>
<keyword evidence="3" id="KW-1185">Reference proteome</keyword>
<protein>
    <submittedName>
        <fullName evidence="2">Uncharacterized protein</fullName>
    </submittedName>
</protein>
<sequence length="185" mass="20151">MRRRVSRRVCALYVIALAPLRCSVYRSLHVLYSLRRPLFSFSVVLVPVSYVCMCLCTIQPTVSTLECSSYPQTTHCMASSAPRWPGRVLAHGGIILLVGSPGVPPSSRFRKPGLRAPTCVMRWARSSARTHGDDPGSRLQLESVSRSRSTSTVSLGYLWTLSALAAGLVSLGLTSCLGLAVSQRR</sequence>
<dbReference type="EMBL" id="KZ084090">
    <property type="protein sequence ID" value="OSD06661.1"/>
    <property type="molecule type" value="Genomic_DNA"/>
</dbReference>
<accession>A0A1Y2J2H6</accession>
<proteinExistence type="predicted"/>